<comment type="caution">
    <text evidence="1">The sequence shown here is derived from an EMBL/GenBank/DDBJ whole genome shotgun (WGS) entry which is preliminary data.</text>
</comment>
<dbReference type="EMBL" id="PYHR01000002">
    <property type="protein sequence ID" value="PWD51755.1"/>
    <property type="molecule type" value="Genomic_DNA"/>
</dbReference>
<dbReference type="InterPro" id="IPR000415">
    <property type="entry name" value="Nitroreductase-like"/>
</dbReference>
<gene>
    <name evidence="1" type="ORF">C8046_14970</name>
</gene>
<evidence type="ECO:0000313" key="1">
    <source>
        <dbReference type="EMBL" id="PWD51755.1"/>
    </source>
</evidence>
<keyword evidence="2" id="KW-1185">Reference proteome</keyword>
<dbReference type="Gene3D" id="3.40.109.10">
    <property type="entry name" value="NADH Oxidase"/>
    <property type="match status" value="1"/>
</dbReference>
<evidence type="ECO:0008006" key="3">
    <source>
        <dbReference type="Google" id="ProtNLM"/>
    </source>
</evidence>
<sequence>MEQPWRDVLEEARRYPSPHNSQPIKVRVTGERTADVFYDLDLGLPAESFGIPFAHVCAGAFLHSLAVVAAGHGWSVEEDLRLTPMDFDGEDRQHLVGSVRLVPRESDGEARADHEAYLRRRTSRRPYDGRVVPADVLDGVASLAREAGHELGVTADPEDVRDLVRINQATLFDDLRNDAVHTEILHWLRFSKDEAAEKADGLSAETMLMPGGVLRFAMSHRGLWEAPVIGRLIKFVYLRTMRGVPQLAWLTGPFADERDHLEAGRTFMRAWLHLERNGVVLHPLGTVITNPRSHAALVERLGIDETDGRMTWMLVRLGYSERPPLAHRRDVDSLVLP</sequence>
<organism evidence="1 2">
    <name type="scientific">Serinibacter arcticus</name>
    <dbReference type="NCBI Taxonomy" id="1655435"/>
    <lineage>
        <taxon>Bacteria</taxon>
        <taxon>Bacillati</taxon>
        <taxon>Actinomycetota</taxon>
        <taxon>Actinomycetes</taxon>
        <taxon>Micrococcales</taxon>
        <taxon>Beutenbergiaceae</taxon>
        <taxon>Serinibacter</taxon>
    </lineage>
</organism>
<dbReference type="RefSeq" id="WP_109230136.1">
    <property type="nucleotide sequence ID" value="NZ_PYHR01000002.1"/>
</dbReference>
<reference evidence="1 2" key="1">
    <citation type="submission" date="2018-03" db="EMBL/GenBank/DDBJ databases">
        <title>Genome assembly of novel Miniimonas species PCH200.</title>
        <authorList>
            <person name="Thakur V."/>
            <person name="Kumar V."/>
            <person name="Singh D."/>
        </authorList>
    </citation>
    <scope>NUCLEOTIDE SEQUENCE [LARGE SCALE GENOMIC DNA]</scope>
    <source>
        <strain evidence="1 2">PCH200</strain>
    </source>
</reference>
<dbReference type="GO" id="GO:0016491">
    <property type="term" value="F:oxidoreductase activity"/>
    <property type="evidence" value="ECO:0007669"/>
    <property type="project" value="InterPro"/>
</dbReference>
<name>A0A2U1ZXN8_9MICO</name>
<dbReference type="Proteomes" id="UP000245166">
    <property type="component" value="Unassembled WGS sequence"/>
</dbReference>
<dbReference type="SUPFAM" id="SSF55469">
    <property type="entry name" value="FMN-dependent nitroreductase-like"/>
    <property type="match status" value="1"/>
</dbReference>
<evidence type="ECO:0000313" key="2">
    <source>
        <dbReference type="Proteomes" id="UP000245166"/>
    </source>
</evidence>
<accession>A0A2U1ZXN8</accession>
<protein>
    <recommendedName>
        <fullName evidence="3">Nitroreductase domain-containing protein</fullName>
    </recommendedName>
</protein>
<proteinExistence type="predicted"/>
<dbReference type="AlphaFoldDB" id="A0A2U1ZXN8"/>
<dbReference type="OrthoDB" id="8156917at2"/>